<evidence type="ECO:0000313" key="1">
    <source>
        <dbReference type="Proteomes" id="UP000492821"/>
    </source>
</evidence>
<sequence length="115" mass="13586">MILHLDRFDMSYSLQQMYFYFTDYACLVFNLYVTDSCILGPLSNIIASPMRKEQKRLTDSFYWRQPCTFFSSSLNTTGFTRFLCIKNRSLLNQITGLDLSINDYLHNPVFDLNYV</sequence>
<name>A0A7E4W1L7_PANRE</name>
<reference evidence="2" key="2">
    <citation type="submission" date="2020-10" db="UniProtKB">
        <authorList>
            <consortium name="WormBaseParasite"/>
        </authorList>
    </citation>
    <scope>IDENTIFICATION</scope>
</reference>
<dbReference type="Proteomes" id="UP000492821">
    <property type="component" value="Unassembled WGS sequence"/>
</dbReference>
<protein>
    <submittedName>
        <fullName evidence="2">Ovule protein</fullName>
    </submittedName>
</protein>
<evidence type="ECO:0000313" key="2">
    <source>
        <dbReference type="WBParaSite" id="Pan_g5897.t1"/>
    </source>
</evidence>
<keyword evidence="1" id="KW-1185">Reference proteome</keyword>
<dbReference type="AlphaFoldDB" id="A0A7E4W1L7"/>
<accession>A0A7E4W1L7</accession>
<proteinExistence type="predicted"/>
<reference evidence="1" key="1">
    <citation type="journal article" date="2013" name="Genetics">
        <title>The draft genome and transcriptome of Panagrellus redivivus are shaped by the harsh demands of a free-living lifestyle.</title>
        <authorList>
            <person name="Srinivasan J."/>
            <person name="Dillman A.R."/>
            <person name="Macchietto M.G."/>
            <person name="Heikkinen L."/>
            <person name="Lakso M."/>
            <person name="Fracchia K.M."/>
            <person name="Antoshechkin I."/>
            <person name="Mortazavi A."/>
            <person name="Wong G."/>
            <person name="Sternberg P.W."/>
        </authorList>
    </citation>
    <scope>NUCLEOTIDE SEQUENCE [LARGE SCALE GENOMIC DNA]</scope>
    <source>
        <strain evidence="1">MT8872</strain>
    </source>
</reference>
<dbReference type="WBParaSite" id="Pan_g5897.t1">
    <property type="protein sequence ID" value="Pan_g5897.t1"/>
    <property type="gene ID" value="Pan_g5897"/>
</dbReference>
<organism evidence="1 2">
    <name type="scientific">Panagrellus redivivus</name>
    <name type="common">Microworm</name>
    <dbReference type="NCBI Taxonomy" id="6233"/>
    <lineage>
        <taxon>Eukaryota</taxon>
        <taxon>Metazoa</taxon>
        <taxon>Ecdysozoa</taxon>
        <taxon>Nematoda</taxon>
        <taxon>Chromadorea</taxon>
        <taxon>Rhabditida</taxon>
        <taxon>Tylenchina</taxon>
        <taxon>Panagrolaimomorpha</taxon>
        <taxon>Panagrolaimoidea</taxon>
        <taxon>Panagrolaimidae</taxon>
        <taxon>Panagrellus</taxon>
    </lineage>
</organism>